<feature type="compositionally biased region" description="Pro residues" evidence="1">
    <location>
        <begin position="334"/>
        <end position="350"/>
    </location>
</feature>
<feature type="region of interest" description="Disordered" evidence="1">
    <location>
        <begin position="62"/>
        <end position="104"/>
    </location>
</feature>
<feature type="region of interest" description="Disordered" evidence="1">
    <location>
        <begin position="210"/>
        <end position="229"/>
    </location>
</feature>
<evidence type="ECO:0000256" key="1">
    <source>
        <dbReference type="SAM" id="MobiDB-lite"/>
    </source>
</evidence>
<organism evidence="2">
    <name type="scientific">Alexandrium monilatum</name>
    <dbReference type="NCBI Taxonomy" id="311494"/>
    <lineage>
        <taxon>Eukaryota</taxon>
        <taxon>Sar</taxon>
        <taxon>Alveolata</taxon>
        <taxon>Dinophyceae</taxon>
        <taxon>Gonyaulacales</taxon>
        <taxon>Pyrocystaceae</taxon>
        <taxon>Alexandrium</taxon>
    </lineage>
</organism>
<feature type="region of interest" description="Disordered" evidence="1">
    <location>
        <begin position="334"/>
        <end position="353"/>
    </location>
</feature>
<evidence type="ECO:0000313" key="2">
    <source>
        <dbReference type="EMBL" id="CAE4577673.1"/>
    </source>
</evidence>
<feature type="region of interest" description="Disordered" evidence="1">
    <location>
        <begin position="133"/>
        <end position="173"/>
    </location>
</feature>
<protein>
    <submittedName>
        <fullName evidence="2">Uncharacterized protein</fullName>
    </submittedName>
</protein>
<reference evidence="2" key="1">
    <citation type="submission" date="2021-01" db="EMBL/GenBank/DDBJ databases">
        <authorList>
            <person name="Corre E."/>
            <person name="Pelletier E."/>
            <person name="Niang G."/>
            <person name="Scheremetjew M."/>
            <person name="Finn R."/>
            <person name="Kale V."/>
            <person name="Holt S."/>
            <person name="Cochrane G."/>
            <person name="Meng A."/>
            <person name="Brown T."/>
            <person name="Cohen L."/>
        </authorList>
    </citation>
    <scope>NUCLEOTIDE SEQUENCE</scope>
    <source>
        <strain evidence="2">CCMP3105</strain>
    </source>
</reference>
<name>A0A7S4UM74_9DINO</name>
<sequence>MEGVFSSLLGQVDASIEQRSSLVAALRAKLGVSDPKSETLALGGAGGRLSGSVPGLLEVSLEGRGQPEEPQEPEVEALPPGPAAARGPLPDPAPPLLTVSGGGSFTDAMAQLDRGLEERQKLIDALKAQLSKSAAYPKSSMPCPAADPEDWGAGSASAMPPAPASSPPPAAGLLEEGQRRQAGLAPLTPVPATQGLPRVVDMGDYGPVAAKRPRLSTPSAGLEATPKATGVAQDDTAALAARKAEMLRGLGAVEATGTQPAAALAPGAAAPAGAADVRPAGPAEAPAASAPALLGSPAAPRAAPAQRLSGSGPVPPPPPAAAASAIAPPAAAPPAALPAAAAPPAPPPGATPEQMEAFRQQCWRKYYEYCSVWQKYYAQNSAKAAQSKSKPHVRPGGLVPAGMPSDPAATALAAHGPGNTVASWPLATPAPVATRPPQHVRTDVAGKGRGAPGAVQLPLVKNLIEDDIHSKLLGL</sequence>
<accession>A0A7S4UM74</accession>
<dbReference type="AlphaFoldDB" id="A0A7S4UM74"/>
<feature type="compositionally biased region" description="Low complexity" evidence="1">
    <location>
        <begin position="272"/>
        <end position="305"/>
    </location>
</feature>
<feature type="region of interest" description="Disordered" evidence="1">
    <location>
        <begin position="272"/>
        <end position="327"/>
    </location>
</feature>
<gene>
    <name evidence="2" type="ORF">AMON00008_LOCUS17262</name>
</gene>
<proteinExistence type="predicted"/>
<dbReference type="EMBL" id="HBNR01025628">
    <property type="protein sequence ID" value="CAE4577673.1"/>
    <property type="molecule type" value="Transcribed_RNA"/>
</dbReference>
<feature type="compositionally biased region" description="Pro residues" evidence="1">
    <location>
        <begin position="160"/>
        <end position="170"/>
    </location>
</feature>